<dbReference type="Pfam" id="PF00248">
    <property type="entry name" value="Aldo_ket_red"/>
    <property type="match status" value="1"/>
</dbReference>
<evidence type="ECO:0000259" key="4">
    <source>
        <dbReference type="PROSITE" id="PS51379"/>
    </source>
</evidence>
<dbReference type="InterPro" id="IPR017896">
    <property type="entry name" value="4Fe4S_Fe-S-bd"/>
</dbReference>
<keyword evidence="1" id="KW-0479">Metal-binding</keyword>
<dbReference type="PROSITE" id="PS51379">
    <property type="entry name" value="4FE4S_FER_2"/>
    <property type="match status" value="2"/>
</dbReference>
<organism evidence="5 6">
    <name type="scientific">Intestinibacter bartlettii</name>
    <dbReference type="NCBI Taxonomy" id="261299"/>
    <lineage>
        <taxon>Bacteria</taxon>
        <taxon>Bacillati</taxon>
        <taxon>Bacillota</taxon>
        <taxon>Clostridia</taxon>
        <taxon>Peptostreptococcales</taxon>
        <taxon>Peptostreptococcaceae</taxon>
        <taxon>Intestinibacter</taxon>
    </lineage>
</organism>
<keyword evidence="2" id="KW-0408">Iron</keyword>
<evidence type="ECO:0000256" key="3">
    <source>
        <dbReference type="ARBA" id="ARBA00023014"/>
    </source>
</evidence>
<dbReference type="InterPro" id="IPR017900">
    <property type="entry name" value="4Fe4S_Fe_S_CS"/>
</dbReference>
<reference evidence="5 6" key="1">
    <citation type="submission" date="2021-06" db="EMBL/GenBank/DDBJ databases">
        <authorList>
            <person name="Sun Q."/>
            <person name="Li D."/>
        </authorList>
    </citation>
    <scope>NUCLEOTIDE SEQUENCE [LARGE SCALE GENOMIC DNA]</scope>
    <source>
        <strain evidence="5 6">N19</strain>
    </source>
</reference>
<accession>A0ABS6DSM0</accession>
<dbReference type="PANTHER" id="PTHR43312:SF2">
    <property type="entry name" value="OXIDOREDUCTASE"/>
    <property type="match status" value="1"/>
</dbReference>
<dbReference type="PANTHER" id="PTHR43312">
    <property type="entry name" value="D-THREO-ALDOSE 1-DEHYDROGENASE"/>
    <property type="match status" value="1"/>
</dbReference>
<comment type="caution">
    <text evidence="5">The sequence shown here is derived from an EMBL/GenBank/DDBJ whole genome shotgun (WGS) entry which is preliminary data.</text>
</comment>
<keyword evidence="3" id="KW-0411">Iron-sulfur</keyword>
<dbReference type="InterPro" id="IPR053135">
    <property type="entry name" value="AKR2_Oxidoreductase"/>
</dbReference>
<name>A0ABS6DSM0_9FIRM</name>
<dbReference type="CDD" id="cd19096">
    <property type="entry name" value="AKR_Fe-S_oxidoreductase"/>
    <property type="match status" value="1"/>
</dbReference>
<gene>
    <name evidence="5" type="ORF">KQI20_00090</name>
</gene>
<proteinExistence type="predicted"/>
<protein>
    <submittedName>
        <fullName evidence="5">Aldo/keto reductase</fullName>
    </submittedName>
</protein>
<dbReference type="Proteomes" id="UP001196301">
    <property type="component" value="Unassembled WGS sequence"/>
</dbReference>
<dbReference type="PROSITE" id="PS00198">
    <property type="entry name" value="4FE4S_FER_1"/>
    <property type="match status" value="1"/>
</dbReference>
<evidence type="ECO:0000313" key="5">
    <source>
        <dbReference type="EMBL" id="MBU5334823.1"/>
    </source>
</evidence>
<feature type="domain" description="4Fe-4S ferredoxin-type" evidence="4">
    <location>
        <begin position="326"/>
        <end position="356"/>
    </location>
</feature>
<dbReference type="Pfam" id="PF13187">
    <property type="entry name" value="Fer4_9"/>
    <property type="match status" value="1"/>
</dbReference>
<feature type="domain" description="4Fe-4S ferredoxin-type" evidence="4">
    <location>
        <begin position="274"/>
        <end position="304"/>
    </location>
</feature>
<keyword evidence="6" id="KW-1185">Reference proteome</keyword>
<dbReference type="EMBL" id="JAHLOQ010000001">
    <property type="protein sequence ID" value="MBU5334823.1"/>
    <property type="molecule type" value="Genomic_DNA"/>
</dbReference>
<dbReference type="InterPro" id="IPR023210">
    <property type="entry name" value="NADP_OxRdtase_dom"/>
</dbReference>
<evidence type="ECO:0000256" key="2">
    <source>
        <dbReference type="ARBA" id="ARBA00023004"/>
    </source>
</evidence>
<evidence type="ECO:0000256" key="1">
    <source>
        <dbReference type="ARBA" id="ARBA00022723"/>
    </source>
</evidence>
<sequence>MYMNKLGFGFLRLPQIDEDKIDFETLNKMVDLFLEKGGKYFDTAYTYLDGNSEIALRECVVKRYPRDSFLICDKLPSWYIKSYEDCNVYFEKQLKRCGVDYFDVYMIHWLNETNYSICEKYDQFKFLRNLKKEGKAKKIGFSYHDNAKLLDKILDDHPEVDYVQLQINYLDWNSSSIESKKCCEVAKAHNKKVIVMEPVKGGTLANLPDDATKILKNINKDDSIASWAIRFTQSIEQVEIVLSGMNSIEQVIDNMKDIKPLCNYEFEALDNVCKIIESNTAIACTGCGYCKKDCPIDIAIPKYFSLYNELYRYPHEDWKIKPVYNKITTLNGKPSDCIECKNCENNCPQKIEITSWLKKIDSKLN</sequence>
<evidence type="ECO:0000313" key="6">
    <source>
        <dbReference type="Proteomes" id="UP001196301"/>
    </source>
</evidence>